<keyword evidence="22" id="KW-1185">Reference proteome</keyword>
<dbReference type="Gene3D" id="3.40.50.1970">
    <property type="match status" value="1"/>
</dbReference>
<evidence type="ECO:0000256" key="7">
    <source>
        <dbReference type="ARBA" id="ARBA00013031"/>
    </source>
</evidence>
<evidence type="ECO:0000313" key="22">
    <source>
        <dbReference type="Proteomes" id="UP000219042"/>
    </source>
</evidence>
<dbReference type="PANTHER" id="PTHR43622:SF7">
    <property type="entry name" value="3-DEHYDROQUINATE SYNTHASE, CHLOROPLASTIC"/>
    <property type="match status" value="1"/>
</dbReference>
<keyword evidence="10 18" id="KW-0028">Amino-acid biosynthesis</keyword>
<comment type="catalytic activity">
    <reaction evidence="1 18">
        <text>7-phospho-2-dehydro-3-deoxy-D-arabino-heptonate = 3-dehydroquinate + phosphate</text>
        <dbReference type="Rhea" id="RHEA:21968"/>
        <dbReference type="ChEBI" id="CHEBI:32364"/>
        <dbReference type="ChEBI" id="CHEBI:43474"/>
        <dbReference type="ChEBI" id="CHEBI:58394"/>
        <dbReference type="EC" id="4.2.3.4"/>
    </reaction>
</comment>
<evidence type="ECO:0000256" key="10">
    <source>
        <dbReference type="ARBA" id="ARBA00022605"/>
    </source>
</evidence>
<comment type="function">
    <text evidence="3 18">Catalyzes the conversion of 3-deoxy-D-arabino-heptulosonate 7-phosphate (DAHP) to dehydroquinate (DHQ).</text>
</comment>
<name>A0A240E703_9GAMM</name>
<feature type="binding site" evidence="18">
    <location>
        <begin position="109"/>
        <end position="113"/>
    </location>
    <ligand>
        <name>NAD(+)</name>
        <dbReference type="ChEBI" id="CHEBI:57540"/>
    </ligand>
</feature>
<evidence type="ECO:0000259" key="19">
    <source>
        <dbReference type="Pfam" id="PF01761"/>
    </source>
</evidence>
<dbReference type="InterPro" id="IPR016037">
    <property type="entry name" value="DHQ_synth_AroB"/>
</dbReference>
<dbReference type="GO" id="GO:0009073">
    <property type="term" value="P:aromatic amino acid family biosynthetic process"/>
    <property type="evidence" value="ECO:0007669"/>
    <property type="project" value="UniProtKB-KW"/>
</dbReference>
<comment type="similarity">
    <text evidence="6 18">Belongs to the sugar phosphate cyclases superfamily. Dehydroquinate synthase family.</text>
</comment>
<comment type="cofactor">
    <cofactor evidence="2 18">
        <name>NAD(+)</name>
        <dbReference type="ChEBI" id="CHEBI:57540"/>
    </cofactor>
</comment>
<comment type="pathway">
    <text evidence="5 18">Metabolic intermediate biosynthesis; chorismate biosynthesis; chorismate from D-erythrose 4-phosphate and phosphoenolpyruvate: step 2/7.</text>
</comment>
<evidence type="ECO:0000256" key="1">
    <source>
        <dbReference type="ARBA" id="ARBA00001393"/>
    </source>
</evidence>
<dbReference type="GO" id="GO:0005737">
    <property type="term" value="C:cytoplasm"/>
    <property type="evidence" value="ECO:0007669"/>
    <property type="project" value="UniProtKB-SubCell"/>
</dbReference>
<feature type="binding site" evidence="18">
    <location>
        <position position="155"/>
    </location>
    <ligand>
        <name>NAD(+)</name>
        <dbReference type="ChEBI" id="CHEBI:57540"/>
    </ligand>
</feature>
<keyword evidence="13 18" id="KW-0862">Zinc</keyword>
<dbReference type="GO" id="GO:0000166">
    <property type="term" value="F:nucleotide binding"/>
    <property type="evidence" value="ECO:0007669"/>
    <property type="project" value="UniProtKB-KW"/>
</dbReference>
<comment type="cofactor">
    <cofactor evidence="18">
        <name>Co(2+)</name>
        <dbReference type="ChEBI" id="CHEBI:48828"/>
    </cofactor>
    <cofactor evidence="18">
        <name>Zn(2+)</name>
        <dbReference type="ChEBI" id="CHEBI:29105"/>
    </cofactor>
    <text evidence="18">Binds 1 divalent metal cation per subunit. Can use either Co(2+) or Zn(2+).</text>
</comment>
<dbReference type="EMBL" id="OANT01000003">
    <property type="protein sequence ID" value="SNX44527.1"/>
    <property type="molecule type" value="Genomic_DNA"/>
</dbReference>
<evidence type="ECO:0000256" key="13">
    <source>
        <dbReference type="ARBA" id="ARBA00022833"/>
    </source>
</evidence>
<dbReference type="InterPro" id="IPR050071">
    <property type="entry name" value="Dehydroquinate_synthase"/>
</dbReference>
<keyword evidence="9 18" id="KW-0963">Cytoplasm</keyword>
<dbReference type="GO" id="GO:0046872">
    <property type="term" value="F:metal ion binding"/>
    <property type="evidence" value="ECO:0007669"/>
    <property type="project" value="UniProtKB-KW"/>
</dbReference>
<dbReference type="EC" id="4.2.3.4" evidence="7 18"/>
<dbReference type="GO" id="GO:0009423">
    <property type="term" value="P:chorismate biosynthetic process"/>
    <property type="evidence" value="ECO:0007669"/>
    <property type="project" value="UniProtKB-UniRule"/>
</dbReference>
<feature type="binding site" evidence="18">
    <location>
        <begin position="75"/>
        <end position="80"/>
    </location>
    <ligand>
        <name>NAD(+)</name>
        <dbReference type="ChEBI" id="CHEBI:57540"/>
    </ligand>
</feature>
<evidence type="ECO:0000256" key="17">
    <source>
        <dbReference type="ARBA" id="ARBA00023285"/>
    </source>
</evidence>
<dbReference type="HAMAP" id="MF_00110">
    <property type="entry name" value="DHQ_synthase"/>
    <property type="match status" value="1"/>
</dbReference>
<dbReference type="PANTHER" id="PTHR43622">
    <property type="entry name" value="3-DEHYDROQUINATE SYNTHASE"/>
    <property type="match status" value="1"/>
</dbReference>
<dbReference type="UniPathway" id="UPA00053">
    <property type="reaction ID" value="UER00085"/>
</dbReference>
<keyword evidence="12 18" id="KW-0547">Nucleotide-binding</keyword>
<proteinExistence type="inferred from homology"/>
<evidence type="ECO:0000256" key="9">
    <source>
        <dbReference type="ARBA" id="ARBA00022490"/>
    </source>
</evidence>
<dbReference type="AlphaFoldDB" id="A0A240E703"/>
<dbReference type="Gene3D" id="1.20.1090.10">
    <property type="entry name" value="Dehydroquinate synthase-like - alpha domain"/>
    <property type="match status" value="1"/>
</dbReference>
<feature type="domain" description="3-dehydroquinate synthase N-terminal" evidence="19">
    <location>
        <begin position="71"/>
        <end position="183"/>
    </location>
</feature>
<feature type="binding site" evidence="18">
    <location>
        <position position="251"/>
    </location>
    <ligand>
        <name>Zn(2+)</name>
        <dbReference type="ChEBI" id="CHEBI:29105"/>
    </ligand>
</feature>
<keyword evidence="16 18" id="KW-0456">Lyase</keyword>
<keyword evidence="15 18" id="KW-0057">Aromatic amino acid biosynthesis</keyword>
<evidence type="ECO:0000256" key="4">
    <source>
        <dbReference type="ARBA" id="ARBA00004496"/>
    </source>
</evidence>
<accession>A0A240E703</accession>
<evidence type="ECO:0000256" key="6">
    <source>
        <dbReference type="ARBA" id="ARBA00005412"/>
    </source>
</evidence>
<feature type="binding site" evidence="18">
    <location>
        <position position="146"/>
    </location>
    <ligand>
        <name>NAD(+)</name>
        <dbReference type="ChEBI" id="CHEBI:57540"/>
    </ligand>
</feature>
<evidence type="ECO:0000313" key="21">
    <source>
        <dbReference type="EMBL" id="SNX44527.1"/>
    </source>
</evidence>
<feature type="binding site" evidence="18">
    <location>
        <position position="268"/>
    </location>
    <ligand>
        <name>Zn(2+)</name>
        <dbReference type="ChEBI" id="CHEBI:29105"/>
    </ligand>
</feature>
<dbReference type="InterPro" id="IPR056179">
    <property type="entry name" value="DHQS_C"/>
</dbReference>
<dbReference type="GO" id="GO:0003856">
    <property type="term" value="F:3-dehydroquinate synthase activity"/>
    <property type="evidence" value="ECO:0007669"/>
    <property type="project" value="UniProtKB-UniRule"/>
</dbReference>
<comment type="subcellular location">
    <subcellularLocation>
        <location evidence="4 18">Cytoplasm</location>
    </subcellularLocation>
</comment>
<keyword evidence="11 18" id="KW-0479">Metal-binding</keyword>
<dbReference type="InterPro" id="IPR030960">
    <property type="entry name" value="DHQS/DOIS_N"/>
</dbReference>
<evidence type="ECO:0000256" key="8">
    <source>
        <dbReference type="ARBA" id="ARBA00017684"/>
    </source>
</evidence>
<dbReference type="Proteomes" id="UP000219042">
    <property type="component" value="Unassembled WGS sequence"/>
</dbReference>
<dbReference type="InterPro" id="IPR030963">
    <property type="entry name" value="DHQ_synth_fam"/>
</dbReference>
<evidence type="ECO:0000256" key="16">
    <source>
        <dbReference type="ARBA" id="ARBA00023239"/>
    </source>
</evidence>
<evidence type="ECO:0000256" key="15">
    <source>
        <dbReference type="ARBA" id="ARBA00023141"/>
    </source>
</evidence>
<feature type="binding site" evidence="18">
    <location>
        <position position="188"/>
    </location>
    <ligand>
        <name>Zn(2+)</name>
        <dbReference type="ChEBI" id="CHEBI:29105"/>
    </ligand>
</feature>
<sequence>MNTTAMQTLYVELGKRRYPIFIGQSLDSADLLAPYISGQQVMIVTNTTVAALYLSYYQAQFEKLGKKIAVCILPDGEKYKNFEHLHLIFDALLEAGFNRDCTVVALGGGVIGDMAGYAAASFQRGVNFIQIPTTLLSQVDSSVGGKTGINHPLGKNMIGAFKQPEAVLADMRVLETLPERELSAGMAEVIKYALLCDADFLLWLEQNMPALMQRDPALLAEAVYRCCAHKARIVANDETEKGERALLNLGHTFGHAIESYLGYGVWLHGEAVATGMVMAATLSEQLGWLNHQDVLRVKNILVQAKLPVICPYIPVEQFLGYMAHDKKVLNGQLRLILLKNLGQAVIHNEFAQDTLIKSITFNQLPA</sequence>
<evidence type="ECO:0000256" key="12">
    <source>
        <dbReference type="ARBA" id="ARBA00022741"/>
    </source>
</evidence>
<protein>
    <recommendedName>
        <fullName evidence="8 18">3-dehydroquinate synthase</fullName>
        <shortName evidence="18">DHQS</shortName>
        <ecNumber evidence="7 18">4.2.3.4</ecNumber>
    </recommendedName>
</protein>
<evidence type="ECO:0000259" key="20">
    <source>
        <dbReference type="Pfam" id="PF24621"/>
    </source>
</evidence>
<dbReference type="NCBIfam" id="TIGR01357">
    <property type="entry name" value="aroB"/>
    <property type="match status" value="1"/>
</dbReference>
<dbReference type="FunFam" id="1.20.1090.10:FF:000002">
    <property type="entry name" value="3-dehydroquinate synthase"/>
    <property type="match status" value="1"/>
</dbReference>
<organism evidence="21 22">
    <name type="scientific">Acinetobacter puyangensis</name>
    <dbReference type="NCBI Taxonomy" id="1096779"/>
    <lineage>
        <taxon>Bacteria</taxon>
        <taxon>Pseudomonadati</taxon>
        <taxon>Pseudomonadota</taxon>
        <taxon>Gammaproteobacteria</taxon>
        <taxon>Moraxellales</taxon>
        <taxon>Moraxellaceae</taxon>
        <taxon>Acinetobacter</taxon>
    </lineage>
</organism>
<evidence type="ECO:0000256" key="3">
    <source>
        <dbReference type="ARBA" id="ARBA00003485"/>
    </source>
</evidence>
<comment type="caution">
    <text evidence="18">Lacks conserved residue(s) required for the propagation of feature annotation.</text>
</comment>
<evidence type="ECO:0000256" key="2">
    <source>
        <dbReference type="ARBA" id="ARBA00001911"/>
    </source>
</evidence>
<gene>
    <name evidence="18" type="primary">aroB</name>
    <name evidence="21" type="ORF">SAMN05421731_103265</name>
</gene>
<feature type="domain" description="3-dehydroquinate synthase C-terminal" evidence="20">
    <location>
        <begin position="185"/>
        <end position="328"/>
    </location>
</feature>
<dbReference type="CDD" id="cd08195">
    <property type="entry name" value="DHQS"/>
    <property type="match status" value="1"/>
</dbReference>
<keyword evidence="17 18" id="KW-0170">Cobalt</keyword>
<dbReference type="Pfam" id="PF01761">
    <property type="entry name" value="DHQ_synthase"/>
    <property type="match status" value="1"/>
</dbReference>
<dbReference type="PIRSF" id="PIRSF001455">
    <property type="entry name" value="DHQ_synth"/>
    <property type="match status" value="1"/>
</dbReference>
<feature type="binding site" evidence="18">
    <location>
        <begin position="133"/>
        <end position="134"/>
    </location>
    <ligand>
        <name>NAD(+)</name>
        <dbReference type="ChEBI" id="CHEBI:57540"/>
    </ligand>
</feature>
<reference evidence="22" key="1">
    <citation type="submission" date="2016-09" db="EMBL/GenBank/DDBJ databases">
        <authorList>
            <person name="Varghese N."/>
            <person name="Submissions S."/>
        </authorList>
    </citation>
    <scope>NUCLEOTIDE SEQUENCE [LARGE SCALE GENOMIC DNA]</scope>
    <source>
        <strain evidence="22">ANC 4466</strain>
    </source>
</reference>
<keyword evidence="14 18" id="KW-0520">NAD</keyword>
<evidence type="ECO:0000256" key="18">
    <source>
        <dbReference type="HAMAP-Rule" id="MF_00110"/>
    </source>
</evidence>
<evidence type="ECO:0000256" key="11">
    <source>
        <dbReference type="ARBA" id="ARBA00022723"/>
    </source>
</evidence>
<evidence type="ECO:0000256" key="5">
    <source>
        <dbReference type="ARBA" id="ARBA00004661"/>
    </source>
</evidence>
<dbReference type="GO" id="GO:0008652">
    <property type="term" value="P:amino acid biosynthetic process"/>
    <property type="evidence" value="ECO:0007669"/>
    <property type="project" value="UniProtKB-KW"/>
</dbReference>
<dbReference type="Pfam" id="PF24621">
    <property type="entry name" value="DHQS_C"/>
    <property type="match status" value="1"/>
</dbReference>
<dbReference type="FunFam" id="3.40.50.1970:FF:000001">
    <property type="entry name" value="3-dehydroquinate synthase"/>
    <property type="match status" value="1"/>
</dbReference>
<dbReference type="SUPFAM" id="SSF56796">
    <property type="entry name" value="Dehydroquinate synthase-like"/>
    <property type="match status" value="1"/>
</dbReference>
<evidence type="ECO:0000256" key="14">
    <source>
        <dbReference type="ARBA" id="ARBA00023027"/>
    </source>
</evidence>